<evidence type="ECO:0000313" key="2">
    <source>
        <dbReference type="EMBL" id="RYQ95928.1"/>
    </source>
</evidence>
<reference evidence="2 3" key="1">
    <citation type="submission" date="2019-01" db="EMBL/GenBank/DDBJ databases">
        <title>Sequencing of cultivated peanut Arachis hypogaea provides insights into genome evolution and oil improvement.</title>
        <authorList>
            <person name="Chen X."/>
        </authorList>
    </citation>
    <scope>NUCLEOTIDE SEQUENCE [LARGE SCALE GENOMIC DNA]</scope>
    <source>
        <strain evidence="3">cv. Fuhuasheng</strain>
        <tissue evidence="2">Leaves</tissue>
    </source>
</reference>
<dbReference type="EMBL" id="SDMP01000018">
    <property type="protein sequence ID" value="RYQ95928.1"/>
    <property type="molecule type" value="Genomic_DNA"/>
</dbReference>
<accession>A0A444Y1W8</accession>
<proteinExistence type="predicted"/>
<feature type="compositionally biased region" description="Basic residues" evidence="1">
    <location>
        <begin position="36"/>
        <end position="47"/>
    </location>
</feature>
<feature type="compositionally biased region" description="Basic and acidic residues" evidence="1">
    <location>
        <begin position="99"/>
        <end position="114"/>
    </location>
</feature>
<dbReference type="AlphaFoldDB" id="A0A444Y1W8"/>
<sequence>MNARQPEKATEFAASAAEPPQLNPSRVETPVPPRRFSVKGPRRRHLTNGKCSPFLESRRDMKCDEADQRGRERSVNVVDAVGCYGDEGMPAQLGVQRGGTKERVRGSRPERGKDPAASPSSSASNCCFSSLPRFPASPPAPATSSPPFVQRADPHNPPFIDGAFDFAFSARLDKALFPARFAREMDRRVRSGGSCVYSLARPK</sequence>
<feature type="compositionally biased region" description="Basic and acidic residues" evidence="1">
    <location>
        <begin position="56"/>
        <end position="74"/>
    </location>
</feature>
<dbReference type="PANTHER" id="PTHR45085">
    <property type="entry name" value="F21J9.14"/>
    <property type="match status" value="1"/>
</dbReference>
<dbReference type="Proteomes" id="UP000289738">
    <property type="component" value="Chromosome B08"/>
</dbReference>
<name>A0A444Y1W8_ARAHY</name>
<comment type="caution">
    <text evidence="2">The sequence shown here is derived from an EMBL/GenBank/DDBJ whole genome shotgun (WGS) entry which is preliminary data.</text>
</comment>
<keyword evidence="3" id="KW-1185">Reference proteome</keyword>
<protein>
    <recommendedName>
        <fullName evidence="4">Methyltransferase type 11 domain-containing protein</fullName>
    </recommendedName>
</protein>
<feature type="compositionally biased region" description="Low complexity" evidence="1">
    <location>
        <begin position="115"/>
        <end position="134"/>
    </location>
</feature>
<feature type="region of interest" description="Disordered" evidence="1">
    <location>
        <begin position="1"/>
        <end position="74"/>
    </location>
</feature>
<gene>
    <name evidence="2" type="ORF">Ahy_B08g091314</name>
</gene>
<dbReference type="PANTHER" id="PTHR45085:SF3">
    <property type="entry name" value="S-ADENOSYL-L-METHIONINE-DEPENDENT METHYLTRANSFERASES SUPERFAMILY PROTEIN"/>
    <property type="match status" value="1"/>
</dbReference>
<evidence type="ECO:0000313" key="3">
    <source>
        <dbReference type="Proteomes" id="UP000289738"/>
    </source>
</evidence>
<feature type="region of interest" description="Disordered" evidence="1">
    <location>
        <begin position="86"/>
        <end position="156"/>
    </location>
</feature>
<evidence type="ECO:0000256" key="1">
    <source>
        <dbReference type="SAM" id="MobiDB-lite"/>
    </source>
</evidence>
<organism evidence="2 3">
    <name type="scientific">Arachis hypogaea</name>
    <name type="common">Peanut</name>
    <dbReference type="NCBI Taxonomy" id="3818"/>
    <lineage>
        <taxon>Eukaryota</taxon>
        <taxon>Viridiplantae</taxon>
        <taxon>Streptophyta</taxon>
        <taxon>Embryophyta</taxon>
        <taxon>Tracheophyta</taxon>
        <taxon>Spermatophyta</taxon>
        <taxon>Magnoliopsida</taxon>
        <taxon>eudicotyledons</taxon>
        <taxon>Gunneridae</taxon>
        <taxon>Pentapetalae</taxon>
        <taxon>rosids</taxon>
        <taxon>fabids</taxon>
        <taxon>Fabales</taxon>
        <taxon>Fabaceae</taxon>
        <taxon>Papilionoideae</taxon>
        <taxon>50 kb inversion clade</taxon>
        <taxon>dalbergioids sensu lato</taxon>
        <taxon>Dalbergieae</taxon>
        <taxon>Pterocarpus clade</taxon>
        <taxon>Arachis</taxon>
    </lineage>
</organism>
<feature type="compositionally biased region" description="Basic and acidic residues" evidence="1">
    <location>
        <begin position="1"/>
        <end position="10"/>
    </location>
</feature>
<evidence type="ECO:0008006" key="4">
    <source>
        <dbReference type="Google" id="ProtNLM"/>
    </source>
</evidence>